<keyword evidence="2" id="KW-1003">Cell membrane</keyword>
<feature type="domain" description="Metallo-beta-lactamase" evidence="7">
    <location>
        <begin position="527"/>
        <end position="705"/>
    </location>
</feature>
<dbReference type="InterPro" id="IPR025405">
    <property type="entry name" value="DUF4131"/>
</dbReference>
<organism evidence="8 9">
    <name type="scientific">Fontimonas thermophila</name>
    <dbReference type="NCBI Taxonomy" id="1076937"/>
    <lineage>
        <taxon>Bacteria</taxon>
        <taxon>Pseudomonadati</taxon>
        <taxon>Pseudomonadota</taxon>
        <taxon>Gammaproteobacteria</taxon>
        <taxon>Nevskiales</taxon>
        <taxon>Nevskiaceae</taxon>
        <taxon>Fontimonas</taxon>
    </lineage>
</organism>
<dbReference type="Gene3D" id="3.60.15.10">
    <property type="entry name" value="Ribonuclease Z/Hydroxyacylglutathione hydrolase-like"/>
    <property type="match status" value="1"/>
</dbReference>
<keyword evidence="5 6" id="KW-0472">Membrane</keyword>
<dbReference type="Pfam" id="PF13567">
    <property type="entry name" value="DUF4131"/>
    <property type="match status" value="1"/>
</dbReference>
<keyword evidence="4 6" id="KW-1133">Transmembrane helix</keyword>
<protein>
    <submittedName>
        <fullName evidence="8">Competence protein ComEC</fullName>
    </submittedName>
</protein>
<feature type="transmembrane region" description="Helical" evidence="6">
    <location>
        <begin position="283"/>
        <end position="301"/>
    </location>
</feature>
<dbReference type="AlphaFoldDB" id="A0A1I2IH67"/>
<keyword evidence="3 6" id="KW-0812">Transmembrane</keyword>
<feature type="transmembrane region" description="Helical" evidence="6">
    <location>
        <begin position="58"/>
        <end position="75"/>
    </location>
</feature>
<dbReference type="InterPro" id="IPR052159">
    <property type="entry name" value="Competence_DNA_uptake"/>
</dbReference>
<dbReference type="Pfam" id="PF00753">
    <property type="entry name" value="Lactamase_B"/>
    <property type="match status" value="1"/>
</dbReference>
<name>A0A1I2IH67_9GAMM</name>
<feature type="transmembrane region" description="Helical" evidence="6">
    <location>
        <begin position="380"/>
        <end position="400"/>
    </location>
</feature>
<dbReference type="InterPro" id="IPR001279">
    <property type="entry name" value="Metallo-B-lactamas"/>
</dbReference>
<dbReference type="InterPro" id="IPR036866">
    <property type="entry name" value="RibonucZ/Hydroxyglut_hydro"/>
</dbReference>
<evidence type="ECO:0000313" key="9">
    <source>
        <dbReference type="Proteomes" id="UP000199771"/>
    </source>
</evidence>
<keyword evidence="9" id="KW-1185">Reference proteome</keyword>
<feature type="transmembrane region" description="Helical" evidence="6">
    <location>
        <begin position="473"/>
        <end position="489"/>
    </location>
</feature>
<dbReference type="Pfam" id="PF03772">
    <property type="entry name" value="Competence"/>
    <property type="match status" value="1"/>
</dbReference>
<evidence type="ECO:0000313" key="8">
    <source>
        <dbReference type="EMBL" id="SFF39881.1"/>
    </source>
</evidence>
<evidence type="ECO:0000256" key="6">
    <source>
        <dbReference type="SAM" id="Phobius"/>
    </source>
</evidence>
<sequence>MDAAVAGHCRRAHEPVDVRLLVLALSAGVLAVLMLPRLPPAAVLAALALPALWPWRGRSLWGAFALGVLVCSWQGQRYLDARWPADRHGEILWVDGTIASLPERRPTAESGRSDWRFVFAPHSSALPRRLRVSWYQSDEIVMAGECWRLQLKLRAVHGSLNPGGFDYEGWLLRDGIGALATVREAHRCEDGDRGHWILRLRQRIVDRLRAELGDTRAAALAAALTVGDTSGLRDADWRTFRVTGTTHLIAISGFNLAIVAGFAFFLLRWGWSLWPRLCLALPAQRFALAGSGVVAVGYALLAGFEAPVTRALIMLLVLIASAAVHRLHEPTRALAYAWGLILLFDPFAALSPGLWLSFAAVTAIFYVSLGRLRAERPWLLALRVQLFLALALIPLGLYFFHGLTWLAPFVNLIAVPLVSVLTPLLLIAQLGFAVHEAAAPVLHAVGWVLEQGYQMLAWCVAHAPAAWIPASPPLPALLLGLFGAVLVFLPRGVPLRALAVPCLAALALPRNVPVPGGLELTALDVGQGSAIVVRTRSHTLLFDAGPAYEEGFDAGRSVVAPYLLKQGIRRLDLLIVSHGDNDHAGGVSAVRELLDVRAEIGSETGKPCMDGQSWDWDGVHLQLLHPDGRPWSDNDRSCVLRIDGPFSILLPGDIERRAERRLLDMHRPRLRADVLLSPHHGSRSSSGADFVSAVQPQIVVHTAGWRNRFGHPRAEVVARYAAIGAAQYITGVEGAVHIGRDASGRLRVVTWRQRAARWWNAPAAP</sequence>
<dbReference type="PANTHER" id="PTHR30619:SF1">
    <property type="entry name" value="RECOMBINATION PROTEIN 2"/>
    <property type="match status" value="1"/>
</dbReference>
<gene>
    <name evidence="8" type="ORF">SAMN04488120_103212</name>
</gene>
<comment type="subcellular location">
    <subcellularLocation>
        <location evidence="1">Cell membrane</location>
        <topology evidence="1">Multi-pass membrane protein</topology>
    </subcellularLocation>
</comment>
<dbReference type="SUPFAM" id="SSF56281">
    <property type="entry name" value="Metallo-hydrolase/oxidoreductase"/>
    <property type="match status" value="1"/>
</dbReference>
<reference evidence="8 9" key="1">
    <citation type="submission" date="2016-10" db="EMBL/GenBank/DDBJ databases">
        <authorList>
            <person name="de Groot N.N."/>
        </authorList>
    </citation>
    <scope>NUCLEOTIDE SEQUENCE [LARGE SCALE GENOMIC DNA]</scope>
    <source>
        <strain evidence="8 9">DSM 23609</strain>
    </source>
</reference>
<dbReference type="NCBIfam" id="TIGR00360">
    <property type="entry name" value="ComEC_N-term"/>
    <property type="match status" value="1"/>
</dbReference>
<feature type="transmembrane region" description="Helical" evidence="6">
    <location>
        <begin position="308"/>
        <end position="327"/>
    </location>
</feature>
<dbReference type="NCBIfam" id="TIGR00361">
    <property type="entry name" value="ComEC_Rec2"/>
    <property type="match status" value="1"/>
</dbReference>
<dbReference type="Proteomes" id="UP000199771">
    <property type="component" value="Unassembled WGS sequence"/>
</dbReference>
<evidence type="ECO:0000256" key="2">
    <source>
        <dbReference type="ARBA" id="ARBA00022475"/>
    </source>
</evidence>
<dbReference type="EMBL" id="FOOC01000003">
    <property type="protein sequence ID" value="SFF39881.1"/>
    <property type="molecule type" value="Genomic_DNA"/>
</dbReference>
<evidence type="ECO:0000256" key="1">
    <source>
        <dbReference type="ARBA" id="ARBA00004651"/>
    </source>
</evidence>
<accession>A0A1I2IH67</accession>
<dbReference type="GO" id="GO:0030420">
    <property type="term" value="P:establishment of competence for transformation"/>
    <property type="evidence" value="ECO:0007669"/>
    <property type="project" value="InterPro"/>
</dbReference>
<feature type="transmembrane region" description="Helical" evidence="6">
    <location>
        <begin position="248"/>
        <end position="271"/>
    </location>
</feature>
<dbReference type="InterPro" id="IPR004477">
    <property type="entry name" value="ComEC_N"/>
</dbReference>
<evidence type="ECO:0000256" key="3">
    <source>
        <dbReference type="ARBA" id="ARBA00022692"/>
    </source>
</evidence>
<evidence type="ECO:0000256" key="4">
    <source>
        <dbReference type="ARBA" id="ARBA00022989"/>
    </source>
</evidence>
<feature type="transmembrane region" description="Helical" evidence="6">
    <location>
        <begin position="347"/>
        <end position="368"/>
    </location>
</feature>
<dbReference type="GO" id="GO:0005886">
    <property type="term" value="C:plasma membrane"/>
    <property type="evidence" value="ECO:0007669"/>
    <property type="project" value="UniProtKB-SubCell"/>
</dbReference>
<dbReference type="RefSeq" id="WP_159431083.1">
    <property type="nucleotide sequence ID" value="NZ_FOOC01000003.1"/>
</dbReference>
<dbReference type="InterPro" id="IPR035681">
    <property type="entry name" value="ComA-like_MBL"/>
</dbReference>
<dbReference type="CDD" id="cd07731">
    <property type="entry name" value="ComA-like_MBL-fold"/>
    <property type="match status" value="1"/>
</dbReference>
<evidence type="ECO:0000259" key="7">
    <source>
        <dbReference type="SMART" id="SM00849"/>
    </source>
</evidence>
<dbReference type="PANTHER" id="PTHR30619">
    <property type="entry name" value="DNA INTERNALIZATION/COMPETENCE PROTEIN COMEC/REC2"/>
    <property type="match status" value="1"/>
</dbReference>
<dbReference type="STRING" id="1076937.SAMN04488120_103212"/>
<feature type="transmembrane region" description="Helical" evidence="6">
    <location>
        <begin position="406"/>
        <end position="432"/>
    </location>
</feature>
<evidence type="ECO:0000256" key="5">
    <source>
        <dbReference type="ARBA" id="ARBA00023136"/>
    </source>
</evidence>
<proteinExistence type="predicted"/>
<dbReference type="OrthoDB" id="9761531at2"/>
<dbReference type="SMART" id="SM00849">
    <property type="entry name" value="Lactamase_B"/>
    <property type="match status" value="1"/>
</dbReference>
<dbReference type="InterPro" id="IPR004797">
    <property type="entry name" value="Competence_ComEC/Rec2"/>
</dbReference>
<feature type="transmembrane region" description="Helical" evidence="6">
    <location>
        <begin position="20"/>
        <end position="38"/>
    </location>
</feature>